<reference evidence="2" key="1">
    <citation type="submission" date="2024-04" db="EMBL/GenBank/DDBJ databases">
        <authorList>
            <person name="Shaw F."/>
            <person name="Minotto A."/>
        </authorList>
    </citation>
    <scope>NUCLEOTIDE SEQUENCE [LARGE SCALE GENOMIC DNA]</scope>
</reference>
<organism evidence="1 2">
    <name type="scientific">Somion occarium</name>
    <dbReference type="NCBI Taxonomy" id="3059160"/>
    <lineage>
        <taxon>Eukaryota</taxon>
        <taxon>Fungi</taxon>
        <taxon>Dikarya</taxon>
        <taxon>Basidiomycota</taxon>
        <taxon>Agaricomycotina</taxon>
        <taxon>Agaricomycetes</taxon>
        <taxon>Polyporales</taxon>
        <taxon>Cerrenaceae</taxon>
        <taxon>Somion</taxon>
    </lineage>
</organism>
<sequence length="176" mass="19469">MLQSMLKCCRHFSYDGQTSHLQMAQASCRYCSIFFSRYEGSGLGYGVSPEFKLQCRQDQAHTGAEGKRVSIQDVLSTIVGLMSVQSLFLCAHGLPCISSLRDLMAPATPSVAVQNTVSSTYANLRIFFQALDSALSHCQLQQRFGLSEFIHAYIYIMIDVVGRGARYKTSSSICQP</sequence>
<proteinExistence type="predicted"/>
<keyword evidence="2" id="KW-1185">Reference proteome</keyword>
<evidence type="ECO:0000313" key="1">
    <source>
        <dbReference type="EMBL" id="CAL1706461.1"/>
    </source>
</evidence>
<dbReference type="Proteomes" id="UP001497453">
    <property type="component" value="Chromosome 4"/>
</dbReference>
<name>A0ABP1DF47_9APHY</name>
<protein>
    <submittedName>
        <fullName evidence="1">Uncharacterized protein</fullName>
    </submittedName>
</protein>
<dbReference type="EMBL" id="OZ037947">
    <property type="protein sequence ID" value="CAL1706461.1"/>
    <property type="molecule type" value="Genomic_DNA"/>
</dbReference>
<accession>A0ABP1DF47</accession>
<gene>
    <name evidence="1" type="ORF">GFSPODELE1_LOCUS5879</name>
</gene>
<evidence type="ECO:0000313" key="2">
    <source>
        <dbReference type="Proteomes" id="UP001497453"/>
    </source>
</evidence>